<feature type="transmembrane region" description="Helical" evidence="2">
    <location>
        <begin position="157"/>
        <end position="174"/>
    </location>
</feature>
<sequence>MTMSGAPERAAGPGPRGNRRTGASALTGPLPRHGAIRIAVHRIWRHGREMELMHRAMGFAALGFVTLVPLLIVVAAASPVHGAGFAGWVVDGLGLSGRSAQEVRDLFSSPTQALSTTTALSLAVASVFGISFMAAVQTGYERVWRLPPAAWHAVWRQAIGLAGLVGFLLVASWAGVPWQSSPAQPALRLATALGGGLLFFWWTKWLLLGGRVPWRALFPGSALTVLALVGLRFFSELVFRPLIISNALSYGVIGTVLVVQSWLVGVGFTVFAGALAGHALWEHQQHRKEQTEPAE</sequence>
<gene>
    <name evidence="3" type="ORF">GCM10010430_41400</name>
</gene>
<keyword evidence="2" id="KW-0812">Transmembrane</keyword>
<protein>
    <submittedName>
        <fullName evidence="3">Uncharacterized protein</fullName>
    </submittedName>
</protein>
<feature type="transmembrane region" description="Helical" evidence="2">
    <location>
        <begin position="186"/>
        <end position="202"/>
    </location>
</feature>
<keyword evidence="4" id="KW-1185">Reference proteome</keyword>
<comment type="caution">
    <text evidence="3">The sequence shown here is derived from an EMBL/GenBank/DDBJ whole genome shotgun (WGS) entry which is preliminary data.</text>
</comment>
<feature type="transmembrane region" description="Helical" evidence="2">
    <location>
        <begin position="247"/>
        <end position="280"/>
    </location>
</feature>
<feature type="transmembrane region" description="Helical" evidence="2">
    <location>
        <begin position="56"/>
        <end position="77"/>
    </location>
</feature>
<keyword evidence="2" id="KW-0472">Membrane</keyword>
<feature type="compositionally biased region" description="Low complexity" evidence="1">
    <location>
        <begin position="1"/>
        <end position="13"/>
    </location>
</feature>
<dbReference type="EMBL" id="BAAATR010000018">
    <property type="protein sequence ID" value="GAA2253360.1"/>
    <property type="molecule type" value="Genomic_DNA"/>
</dbReference>
<organism evidence="3 4">
    <name type="scientific">Kitasatospora cystarginea</name>
    <dbReference type="NCBI Taxonomy" id="58350"/>
    <lineage>
        <taxon>Bacteria</taxon>
        <taxon>Bacillati</taxon>
        <taxon>Actinomycetota</taxon>
        <taxon>Actinomycetes</taxon>
        <taxon>Kitasatosporales</taxon>
        <taxon>Streptomycetaceae</taxon>
        <taxon>Kitasatospora</taxon>
    </lineage>
</organism>
<evidence type="ECO:0000256" key="2">
    <source>
        <dbReference type="SAM" id="Phobius"/>
    </source>
</evidence>
<keyword evidence="2" id="KW-1133">Transmembrane helix</keyword>
<evidence type="ECO:0000313" key="4">
    <source>
        <dbReference type="Proteomes" id="UP001500305"/>
    </source>
</evidence>
<dbReference type="Proteomes" id="UP001500305">
    <property type="component" value="Unassembled WGS sequence"/>
</dbReference>
<evidence type="ECO:0000256" key="1">
    <source>
        <dbReference type="SAM" id="MobiDB-lite"/>
    </source>
</evidence>
<evidence type="ECO:0000313" key="3">
    <source>
        <dbReference type="EMBL" id="GAA2253360.1"/>
    </source>
</evidence>
<reference evidence="4" key="1">
    <citation type="journal article" date="2019" name="Int. J. Syst. Evol. Microbiol.">
        <title>The Global Catalogue of Microorganisms (GCM) 10K type strain sequencing project: providing services to taxonomists for standard genome sequencing and annotation.</title>
        <authorList>
            <consortium name="The Broad Institute Genomics Platform"/>
            <consortium name="The Broad Institute Genome Sequencing Center for Infectious Disease"/>
            <person name="Wu L."/>
            <person name="Ma J."/>
        </authorList>
    </citation>
    <scope>NUCLEOTIDE SEQUENCE [LARGE SCALE GENOMIC DNA]</scope>
    <source>
        <strain evidence="4">JCM 7356</strain>
    </source>
</reference>
<accession>A0ABP5RBU9</accession>
<feature type="transmembrane region" description="Helical" evidence="2">
    <location>
        <begin position="214"/>
        <end position="235"/>
    </location>
</feature>
<proteinExistence type="predicted"/>
<name>A0ABP5RBU9_9ACTN</name>
<feature type="region of interest" description="Disordered" evidence="1">
    <location>
        <begin position="1"/>
        <end position="29"/>
    </location>
</feature>
<feature type="transmembrane region" description="Helical" evidence="2">
    <location>
        <begin position="113"/>
        <end position="136"/>
    </location>
</feature>